<dbReference type="RefSeq" id="WP_309482539.1">
    <property type="nucleotide sequence ID" value="NZ_CP133720.1"/>
</dbReference>
<dbReference type="PROSITE" id="PS51257">
    <property type="entry name" value="PROKAR_LIPOPROTEIN"/>
    <property type="match status" value="1"/>
</dbReference>
<dbReference type="InterPro" id="IPR036907">
    <property type="entry name" value="5'-Nucleotdase_C_sf"/>
</dbReference>
<dbReference type="Pfam" id="PF02872">
    <property type="entry name" value="5_nucleotid_C"/>
    <property type="match status" value="1"/>
</dbReference>
<accession>A0ABY9RJP1</accession>
<dbReference type="PANTHER" id="PTHR11575:SF24">
    <property type="entry name" value="5'-NUCLEOTIDASE"/>
    <property type="match status" value="1"/>
</dbReference>
<name>A0ABY9RJP1_9BURK</name>
<evidence type="ECO:0000256" key="2">
    <source>
        <dbReference type="RuleBase" id="RU362119"/>
    </source>
</evidence>
<keyword evidence="2" id="KW-0547">Nucleotide-binding</keyword>
<feature type="domain" description="Calcineurin-like phosphoesterase" evidence="3">
    <location>
        <begin position="40"/>
        <end position="290"/>
    </location>
</feature>
<keyword evidence="2" id="KW-0378">Hydrolase</keyword>
<gene>
    <name evidence="5" type="ORF">RF679_01910</name>
</gene>
<evidence type="ECO:0000313" key="6">
    <source>
        <dbReference type="Proteomes" id="UP001181355"/>
    </source>
</evidence>
<feature type="signal peptide" evidence="2">
    <location>
        <begin position="1"/>
        <end position="19"/>
    </location>
</feature>
<dbReference type="InterPro" id="IPR029052">
    <property type="entry name" value="Metallo-depent_PP-like"/>
</dbReference>
<dbReference type="EMBL" id="CP133720">
    <property type="protein sequence ID" value="WMW81049.1"/>
    <property type="molecule type" value="Genomic_DNA"/>
</dbReference>
<keyword evidence="6" id="KW-1185">Reference proteome</keyword>
<feature type="domain" description="5'-Nucleotidase C-terminal" evidence="4">
    <location>
        <begin position="379"/>
        <end position="527"/>
    </location>
</feature>
<dbReference type="SUPFAM" id="SSF55816">
    <property type="entry name" value="5'-nucleotidase (syn. UDP-sugar hydrolase), C-terminal domain"/>
    <property type="match status" value="1"/>
</dbReference>
<dbReference type="InterPro" id="IPR008334">
    <property type="entry name" value="5'-Nucleotdase_C"/>
</dbReference>
<evidence type="ECO:0000259" key="3">
    <source>
        <dbReference type="Pfam" id="PF00149"/>
    </source>
</evidence>
<dbReference type="Pfam" id="PF00149">
    <property type="entry name" value="Metallophos"/>
    <property type="match status" value="1"/>
</dbReference>
<evidence type="ECO:0000259" key="4">
    <source>
        <dbReference type="Pfam" id="PF02872"/>
    </source>
</evidence>
<dbReference type="SUPFAM" id="SSF56300">
    <property type="entry name" value="Metallo-dependent phosphatases"/>
    <property type="match status" value="1"/>
</dbReference>
<dbReference type="PRINTS" id="PR01607">
    <property type="entry name" value="APYRASEFAMLY"/>
</dbReference>
<comment type="similarity">
    <text evidence="2">Belongs to the 5'-nucleotidase family.</text>
</comment>
<proteinExistence type="inferred from homology"/>
<evidence type="ECO:0000256" key="1">
    <source>
        <dbReference type="ARBA" id="ARBA00022729"/>
    </source>
</evidence>
<dbReference type="Gene3D" id="3.90.780.10">
    <property type="entry name" value="5'-Nucleotidase, C-terminal domain"/>
    <property type="match status" value="1"/>
</dbReference>
<dbReference type="Proteomes" id="UP001181355">
    <property type="component" value="Chromosome"/>
</dbReference>
<reference evidence="5" key="1">
    <citation type="submission" date="2023-09" db="EMBL/GenBank/DDBJ databases">
        <title>Undibacterium sp. 20NA77.5 isolated from freshwater.</title>
        <authorList>
            <person name="Le V."/>
            <person name="Ko S.-R."/>
            <person name="Ahn C.-Y."/>
            <person name="Oh H.-M."/>
        </authorList>
    </citation>
    <scope>NUCLEOTIDE SEQUENCE</scope>
    <source>
        <strain evidence="5">20NA77.5</strain>
    </source>
</reference>
<organism evidence="5 6">
    <name type="scientific">Undibacterium cyanobacteriorum</name>
    <dbReference type="NCBI Taxonomy" id="3073561"/>
    <lineage>
        <taxon>Bacteria</taxon>
        <taxon>Pseudomonadati</taxon>
        <taxon>Pseudomonadota</taxon>
        <taxon>Betaproteobacteria</taxon>
        <taxon>Burkholderiales</taxon>
        <taxon>Oxalobacteraceae</taxon>
        <taxon>Undibacterium</taxon>
    </lineage>
</organism>
<dbReference type="Gene3D" id="3.60.21.10">
    <property type="match status" value="1"/>
</dbReference>
<evidence type="ECO:0000313" key="5">
    <source>
        <dbReference type="EMBL" id="WMW81049.1"/>
    </source>
</evidence>
<feature type="chain" id="PRO_5045006476" evidence="2">
    <location>
        <begin position="20"/>
        <end position="565"/>
    </location>
</feature>
<dbReference type="InterPro" id="IPR004843">
    <property type="entry name" value="Calcineurin-like_PHP"/>
</dbReference>
<dbReference type="PANTHER" id="PTHR11575">
    <property type="entry name" value="5'-NUCLEOTIDASE-RELATED"/>
    <property type="match status" value="1"/>
</dbReference>
<sequence>MRHRLLASILFLMFTTACSNNTQLAPQPHAKNDAITEISIFSINDLHGHLQATNPVPIMVNPDGKEGGAIPAGGYAYLAHAIKEARKDKPNSIVLGAGDMIGATPIGSALLKDEPVFEALNQLDLTATSLGNHEFDIGSAALLEKIRGKCASSGCNYPQFRGANFEYLGANVIDKKTGKNWIKPYLIKQVGDVKVGIIGAVTVDTTHLVAGDGVKDLHFEDEATAINRYVPEIKQQGATAIIVLIHEGANYRGAANDPSYQCNGLQGPMVEMMPKLDPAVTMVISGHTHQAYTCKIGGRLLVQARSYGAYFTETTLTIDKNQNRVVSAKAVNHLIDQEKLHADADAQKLVDQVIELTKAVQARPIAQVTGPLNRQYLPKTWDSVLGNVAVDGQLTYARTKGPADIAMMNSGSIRNDLPSGKRPAPITLTYGDLFAVQPFGNGIMRMKMTGAQIIKVLQQQWTGRALNDPKKMFVSAGFSYQWKASPNENERISQVKLNGKALDLDQQYIVIVNSFLADGGDGFTLFKTGTEREEIGRDIDALEFYIKNHTKDLLQNYAPRVIRAE</sequence>
<dbReference type="InterPro" id="IPR006179">
    <property type="entry name" value="5_nucleotidase/apyrase"/>
</dbReference>
<keyword evidence="1 2" id="KW-0732">Signal</keyword>
<protein>
    <submittedName>
        <fullName evidence="5">Bifunctional metallophosphatase/5'-nucleotidase</fullName>
    </submittedName>
</protein>